<keyword evidence="6" id="KW-0732">Signal</keyword>
<dbReference type="PANTHER" id="PTHR11860">
    <property type="entry name" value="POLYMERIC-IMMUNOGLOBULIN RECEPTOR"/>
    <property type="match status" value="1"/>
</dbReference>
<dbReference type="GO" id="GO:0004888">
    <property type="term" value="F:transmembrane signaling receptor activity"/>
    <property type="evidence" value="ECO:0007669"/>
    <property type="project" value="TreeGrafter"/>
</dbReference>
<dbReference type="GO" id="GO:0005886">
    <property type="term" value="C:plasma membrane"/>
    <property type="evidence" value="ECO:0007669"/>
    <property type="project" value="TreeGrafter"/>
</dbReference>
<accession>A0A9D3Q0P9</accession>
<dbReference type="InterPro" id="IPR036179">
    <property type="entry name" value="Ig-like_dom_sf"/>
</dbReference>
<name>A0A9D3Q0P9_MEGAT</name>
<evidence type="ECO:0000259" key="7">
    <source>
        <dbReference type="PROSITE" id="PS50835"/>
    </source>
</evidence>
<evidence type="ECO:0000256" key="3">
    <source>
        <dbReference type="ARBA" id="ARBA00023136"/>
    </source>
</evidence>
<feature type="chain" id="PRO_5038767226" description="Ig-like domain-containing protein" evidence="6">
    <location>
        <begin position="18"/>
        <end position="255"/>
    </location>
</feature>
<sequence length="255" mass="28037">MFLLGLMLSCLFPGLLSARVLVKSGQPLSVRCHYDPSLRPLVKLWCRQISATECSIVGSTDVSRPPGRVTAWDCVANSYVIFTMTGLAPDDSAVYFCAAQMQDQEVVLIGTLEVQVSPGMISNSISPTMTTTARKPSSRSTIMSVVDKQQTKKHRQLMEPHDHEMDTHSGLTFSSQLNVYLEILLVFVTVVTIVICVKVIVSFRKANAIYRSKIPLVMSRMTRRKATENVYAPSPRLATGGSDAGQSLVNHTSRV</sequence>
<keyword evidence="9" id="KW-1185">Reference proteome</keyword>
<keyword evidence="5" id="KW-1133">Transmembrane helix</keyword>
<organism evidence="8 9">
    <name type="scientific">Megalops atlanticus</name>
    <name type="common">Tarpon</name>
    <name type="synonym">Clupea gigantea</name>
    <dbReference type="NCBI Taxonomy" id="7932"/>
    <lineage>
        <taxon>Eukaryota</taxon>
        <taxon>Metazoa</taxon>
        <taxon>Chordata</taxon>
        <taxon>Craniata</taxon>
        <taxon>Vertebrata</taxon>
        <taxon>Euteleostomi</taxon>
        <taxon>Actinopterygii</taxon>
        <taxon>Neopterygii</taxon>
        <taxon>Teleostei</taxon>
        <taxon>Elopiformes</taxon>
        <taxon>Megalopidae</taxon>
        <taxon>Megalops</taxon>
    </lineage>
</organism>
<dbReference type="Pfam" id="PF07686">
    <property type="entry name" value="V-set"/>
    <property type="match status" value="1"/>
</dbReference>
<gene>
    <name evidence="8" type="ORF">MATL_G00110800</name>
</gene>
<evidence type="ECO:0000256" key="1">
    <source>
        <dbReference type="ARBA" id="ARBA00004370"/>
    </source>
</evidence>
<dbReference type="EMBL" id="JAFDVH010000008">
    <property type="protein sequence ID" value="KAG7472627.1"/>
    <property type="molecule type" value="Genomic_DNA"/>
</dbReference>
<feature type="signal peptide" evidence="6">
    <location>
        <begin position="1"/>
        <end position="17"/>
    </location>
</feature>
<dbReference type="InterPro" id="IPR003599">
    <property type="entry name" value="Ig_sub"/>
</dbReference>
<dbReference type="InterPro" id="IPR007110">
    <property type="entry name" value="Ig-like_dom"/>
</dbReference>
<dbReference type="InterPro" id="IPR050671">
    <property type="entry name" value="CD300_family_receptors"/>
</dbReference>
<comment type="subcellular location">
    <subcellularLocation>
        <location evidence="1">Membrane</location>
    </subcellularLocation>
</comment>
<dbReference type="PANTHER" id="PTHR11860:SF87">
    <property type="entry name" value="CMRF35-LIKE MOLECULE 8"/>
    <property type="match status" value="1"/>
</dbReference>
<keyword evidence="2 5" id="KW-0812">Transmembrane</keyword>
<protein>
    <recommendedName>
        <fullName evidence="7">Ig-like domain-containing protein</fullName>
    </recommendedName>
</protein>
<proteinExistence type="predicted"/>
<feature type="compositionally biased region" description="Polar residues" evidence="4">
    <location>
        <begin position="244"/>
        <end position="255"/>
    </location>
</feature>
<dbReference type="AlphaFoldDB" id="A0A9D3Q0P9"/>
<dbReference type="Proteomes" id="UP001046870">
    <property type="component" value="Chromosome 8"/>
</dbReference>
<feature type="region of interest" description="Disordered" evidence="4">
    <location>
        <begin position="231"/>
        <end position="255"/>
    </location>
</feature>
<dbReference type="SUPFAM" id="SSF48726">
    <property type="entry name" value="Immunoglobulin"/>
    <property type="match status" value="1"/>
</dbReference>
<reference evidence="8" key="1">
    <citation type="submission" date="2021-01" db="EMBL/GenBank/DDBJ databases">
        <authorList>
            <person name="Zahm M."/>
            <person name="Roques C."/>
            <person name="Cabau C."/>
            <person name="Klopp C."/>
            <person name="Donnadieu C."/>
            <person name="Jouanno E."/>
            <person name="Lampietro C."/>
            <person name="Louis A."/>
            <person name="Herpin A."/>
            <person name="Echchiki A."/>
            <person name="Berthelot C."/>
            <person name="Parey E."/>
            <person name="Roest-Crollius H."/>
            <person name="Braasch I."/>
            <person name="Postlethwait J."/>
            <person name="Bobe J."/>
            <person name="Montfort J."/>
            <person name="Bouchez O."/>
            <person name="Begum T."/>
            <person name="Mejri S."/>
            <person name="Adams A."/>
            <person name="Chen W.-J."/>
            <person name="Guiguen Y."/>
        </authorList>
    </citation>
    <scope>NUCLEOTIDE SEQUENCE</scope>
    <source>
        <strain evidence="8">YG-15Mar2019-1</strain>
        <tissue evidence="8">Brain</tissue>
    </source>
</reference>
<dbReference type="InterPro" id="IPR013783">
    <property type="entry name" value="Ig-like_fold"/>
</dbReference>
<keyword evidence="3 5" id="KW-0472">Membrane</keyword>
<dbReference type="SMART" id="SM00409">
    <property type="entry name" value="IG"/>
    <property type="match status" value="1"/>
</dbReference>
<dbReference type="InterPro" id="IPR013106">
    <property type="entry name" value="Ig_V-set"/>
</dbReference>
<evidence type="ECO:0000256" key="6">
    <source>
        <dbReference type="SAM" id="SignalP"/>
    </source>
</evidence>
<comment type="caution">
    <text evidence="8">The sequence shown here is derived from an EMBL/GenBank/DDBJ whole genome shotgun (WGS) entry which is preliminary data.</text>
</comment>
<evidence type="ECO:0000256" key="4">
    <source>
        <dbReference type="SAM" id="MobiDB-lite"/>
    </source>
</evidence>
<dbReference type="PROSITE" id="PS50835">
    <property type="entry name" value="IG_LIKE"/>
    <property type="match status" value="1"/>
</dbReference>
<dbReference type="OrthoDB" id="9805957at2759"/>
<feature type="transmembrane region" description="Helical" evidence="5">
    <location>
        <begin position="179"/>
        <end position="201"/>
    </location>
</feature>
<evidence type="ECO:0000256" key="5">
    <source>
        <dbReference type="SAM" id="Phobius"/>
    </source>
</evidence>
<evidence type="ECO:0000313" key="9">
    <source>
        <dbReference type="Proteomes" id="UP001046870"/>
    </source>
</evidence>
<evidence type="ECO:0000313" key="8">
    <source>
        <dbReference type="EMBL" id="KAG7472627.1"/>
    </source>
</evidence>
<feature type="domain" description="Ig-like" evidence="7">
    <location>
        <begin position="13"/>
        <end position="107"/>
    </location>
</feature>
<dbReference type="Gene3D" id="2.60.40.10">
    <property type="entry name" value="Immunoglobulins"/>
    <property type="match status" value="1"/>
</dbReference>
<evidence type="ECO:0000256" key="2">
    <source>
        <dbReference type="ARBA" id="ARBA00022692"/>
    </source>
</evidence>